<feature type="transmembrane region" description="Helical" evidence="8">
    <location>
        <begin position="223"/>
        <end position="243"/>
    </location>
</feature>
<dbReference type="InterPro" id="IPR050125">
    <property type="entry name" value="GPCR_opsins"/>
</dbReference>
<dbReference type="AlphaFoldDB" id="B3S347"/>
<evidence type="ECO:0000256" key="4">
    <source>
        <dbReference type="ARBA" id="ARBA00023040"/>
    </source>
</evidence>
<evidence type="ECO:0000313" key="11">
    <source>
        <dbReference type="Proteomes" id="UP000009022"/>
    </source>
</evidence>
<dbReference type="InterPro" id="IPR000276">
    <property type="entry name" value="GPCR_Rhodpsn"/>
</dbReference>
<keyword evidence="5 8" id="KW-0472">Membrane</keyword>
<comment type="subcellular location">
    <subcellularLocation>
        <location evidence="1">Membrane</location>
        <topology evidence="1">Multi-pass membrane protein</topology>
    </subcellularLocation>
</comment>
<evidence type="ECO:0000259" key="9">
    <source>
        <dbReference type="PROSITE" id="PS50262"/>
    </source>
</evidence>
<keyword evidence="3 8" id="KW-1133">Transmembrane helix</keyword>
<gene>
    <name evidence="10" type="ORF">TRIADDRAFT_951</name>
</gene>
<dbReference type="eggNOG" id="KOG3656">
    <property type="taxonomic scope" value="Eukaryota"/>
</dbReference>
<feature type="transmembrane region" description="Helical" evidence="8">
    <location>
        <begin position="35"/>
        <end position="57"/>
    </location>
</feature>
<protein>
    <recommendedName>
        <fullName evidence="9">G-protein coupled receptors family 1 profile domain-containing protein</fullName>
    </recommendedName>
</protein>
<dbReference type="Gene3D" id="1.20.1070.10">
    <property type="entry name" value="Rhodopsin 7-helix transmembrane proteins"/>
    <property type="match status" value="1"/>
</dbReference>
<dbReference type="GO" id="GO:0007602">
    <property type="term" value="P:phototransduction"/>
    <property type="evidence" value="ECO:0000318"/>
    <property type="project" value="GO_Central"/>
</dbReference>
<feature type="transmembrane region" description="Helical" evidence="8">
    <location>
        <begin position="6"/>
        <end position="23"/>
    </location>
</feature>
<keyword evidence="4" id="KW-0297">G-protein coupled receptor</keyword>
<dbReference type="FunFam" id="1.20.1070.10:FF:000400">
    <property type="entry name" value="Melanopsin-B"/>
    <property type="match status" value="1"/>
</dbReference>
<sequence length="287" mass="33220">IAYVILLIATVVGNCMVIAAFFINRSLRTIFNSLLFNLALVDLFAGIFRIGFITLSLGTIHNGSWPYGPTLCNINGLVHSVAFSANVHTLMTIAIFRYLVVVRYRKDWITRNTVIVVISLIWIYSLLLGFLPIIGWNRYHYQPYEYTCLPDWYRGKSYSIFLTIADFLIPMLVLCYCYLAIYNFIKKNSQRIRAFSINGNEAALQQIIHRETKREGKVSRGMFIIFLAFVICFAPYSICMFLLKPVFNIELNRGLVFFCGFMANVNSLLNPIIYAILYKRFRQAYYQ</sequence>
<evidence type="ECO:0000256" key="3">
    <source>
        <dbReference type="ARBA" id="ARBA00022989"/>
    </source>
</evidence>
<evidence type="ECO:0000256" key="1">
    <source>
        <dbReference type="ARBA" id="ARBA00004141"/>
    </source>
</evidence>
<evidence type="ECO:0000256" key="5">
    <source>
        <dbReference type="ARBA" id="ARBA00023136"/>
    </source>
</evidence>
<dbReference type="GO" id="GO:0007186">
    <property type="term" value="P:G protein-coupled receptor signaling pathway"/>
    <property type="evidence" value="ECO:0000318"/>
    <property type="project" value="GO_Central"/>
</dbReference>
<dbReference type="Pfam" id="PF00001">
    <property type="entry name" value="7tm_1"/>
    <property type="match status" value="1"/>
</dbReference>
<name>B3S347_TRIAD</name>
<dbReference type="STRING" id="10228.B3S347"/>
<dbReference type="KEGG" id="tad:TRIADDRAFT_951"/>
<dbReference type="InParanoid" id="B3S347"/>
<feature type="transmembrane region" description="Helical" evidence="8">
    <location>
        <begin position="112"/>
        <end position="134"/>
    </location>
</feature>
<feature type="transmembrane region" description="Helical" evidence="8">
    <location>
        <begin position="160"/>
        <end position="185"/>
    </location>
</feature>
<dbReference type="CTD" id="6755806"/>
<keyword evidence="11" id="KW-1185">Reference proteome</keyword>
<dbReference type="CDD" id="cd00637">
    <property type="entry name" value="7tm_classA_rhodopsin-like"/>
    <property type="match status" value="1"/>
</dbReference>
<evidence type="ECO:0000313" key="10">
    <source>
        <dbReference type="EMBL" id="EDV22727.1"/>
    </source>
</evidence>
<dbReference type="InterPro" id="IPR017452">
    <property type="entry name" value="GPCR_Rhodpsn_7TM"/>
</dbReference>
<proteinExistence type="predicted"/>
<dbReference type="PhylomeDB" id="B3S347"/>
<dbReference type="GeneID" id="6755806"/>
<evidence type="ECO:0000256" key="6">
    <source>
        <dbReference type="ARBA" id="ARBA00023170"/>
    </source>
</evidence>
<feature type="domain" description="G-protein coupled receptors family 1 profile" evidence="9">
    <location>
        <begin position="13"/>
        <end position="274"/>
    </location>
</feature>
<evidence type="ECO:0000256" key="7">
    <source>
        <dbReference type="ARBA" id="ARBA00023224"/>
    </source>
</evidence>
<dbReference type="EMBL" id="DS985248">
    <property type="protein sequence ID" value="EDV22727.1"/>
    <property type="molecule type" value="Genomic_DNA"/>
</dbReference>
<dbReference type="HOGENOM" id="CLU_009579_3_3_1"/>
<dbReference type="SUPFAM" id="SSF81321">
    <property type="entry name" value="Family A G protein-coupled receptor-like"/>
    <property type="match status" value="1"/>
</dbReference>
<organism evidence="10 11">
    <name type="scientific">Trichoplax adhaerens</name>
    <name type="common">Trichoplax reptans</name>
    <dbReference type="NCBI Taxonomy" id="10228"/>
    <lineage>
        <taxon>Eukaryota</taxon>
        <taxon>Metazoa</taxon>
        <taxon>Placozoa</taxon>
        <taxon>Uniplacotomia</taxon>
        <taxon>Trichoplacea</taxon>
        <taxon>Trichoplacidae</taxon>
        <taxon>Trichoplax</taxon>
    </lineage>
</organism>
<feature type="transmembrane region" description="Helical" evidence="8">
    <location>
        <begin position="255"/>
        <end position="277"/>
    </location>
</feature>
<dbReference type="GO" id="GO:0005886">
    <property type="term" value="C:plasma membrane"/>
    <property type="evidence" value="ECO:0000318"/>
    <property type="project" value="GO_Central"/>
</dbReference>
<dbReference type="OrthoDB" id="10034726at2759"/>
<feature type="transmembrane region" description="Helical" evidence="8">
    <location>
        <begin position="77"/>
        <end position="100"/>
    </location>
</feature>
<dbReference type="GO" id="GO:0071482">
    <property type="term" value="P:cellular response to light stimulus"/>
    <property type="evidence" value="ECO:0000318"/>
    <property type="project" value="GO_Central"/>
</dbReference>
<keyword evidence="7" id="KW-0807">Transducer</keyword>
<feature type="non-terminal residue" evidence="10">
    <location>
        <position position="287"/>
    </location>
</feature>
<evidence type="ECO:0000256" key="2">
    <source>
        <dbReference type="ARBA" id="ARBA00022692"/>
    </source>
</evidence>
<dbReference type="FunCoup" id="B3S347">
    <property type="interactions" value="104"/>
</dbReference>
<dbReference type="PRINTS" id="PR00237">
    <property type="entry name" value="GPCRRHODOPSN"/>
</dbReference>
<dbReference type="OMA" id="FAGIFRI"/>
<dbReference type="GO" id="GO:0008020">
    <property type="term" value="F:G protein-coupled photoreceptor activity"/>
    <property type="evidence" value="ECO:0000318"/>
    <property type="project" value="GO_Central"/>
</dbReference>
<dbReference type="PROSITE" id="PS50262">
    <property type="entry name" value="G_PROTEIN_RECEP_F1_2"/>
    <property type="match status" value="1"/>
</dbReference>
<reference evidence="10 11" key="1">
    <citation type="journal article" date="2008" name="Nature">
        <title>The Trichoplax genome and the nature of placozoans.</title>
        <authorList>
            <person name="Srivastava M."/>
            <person name="Begovic E."/>
            <person name="Chapman J."/>
            <person name="Putnam N.H."/>
            <person name="Hellsten U."/>
            <person name="Kawashima T."/>
            <person name="Kuo A."/>
            <person name="Mitros T."/>
            <person name="Salamov A."/>
            <person name="Carpenter M.L."/>
            <person name="Signorovitch A.Y."/>
            <person name="Moreno M.A."/>
            <person name="Kamm K."/>
            <person name="Grimwood J."/>
            <person name="Schmutz J."/>
            <person name="Shapiro H."/>
            <person name="Grigoriev I.V."/>
            <person name="Buss L.W."/>
            <person name="Schierwater B."/>
            <person name="Dellaporta S.L."/>
            <person name="Rokhsar D.S."/>
        </authorList>
    </citation>
    <scope>NUCLEOTIDE SEQUENCE [LARGE SCALE GENOMIC DNA]</scope>
    <source>
        <strain evidence="10 11">Grell-BS-1999</strain>
    </source>
</reference>
<dbReference type="RefSeq" id="XP_002114593.1">
    <property type="nucleotide sequence ID" value="XM_002114557.1"/>
</dbReference>
<keyword evidence="2 8" id="KW-0812">Transmembrane</keyword>
<accession>B3S347</accession>
<feature type="non-terminal residue" evidence="10">
    <location>
        <position position="1"/>
    </location>
</feature>
<evidence type="ECO:0000256" key="8">
    <source>
        <dbReference type="SAM" id="Phobius"/>
    </source>
</evidence>
<dbReference type="PANTHER" id="PTHR24240">
    <property type="entry name" value="OPSIN"/>
    <property type="match status" value="1"/>
</dbReference>
<dbReference type="Proteomes" id="UP000009022">
    <property type="component" value="Unassembled WGS sequence"/>
</dbReference>
<keyword evidence="6" id="KW-0675">Receptor</keyword>